<keyword evidence="2" id="KW-0472">Membrane</keyword>
<evidence type="ECO:0000313" key="3">
    <source>
        <dbReference type="EMBL" id="HCO26387.1"/>
    </source>
</evidence>
<proteinExistence type="predicted"/>
<feature type="transmembrane region" description="Helical" evidence="2">
    <location>
        <begin position="77"/>
        <end position="99"/>
    </location>
</feature>
<gene>
    <name evidence="3" type="ORF">DIT97_26470</name>
</gene>
<protein>
    <recommendedName>
        <fullName evidence="5">DNA ligase (ATP)</fullName>
    </recommendedName>
</protein>
<organism evidence="3 4">
    <name type="scientific">Gimesia maris</name>
    <dbReference type="NCBI Taxonomy" id="122"/>
    <lineage>
        <taxon>Bacteria</taxon>
        <taxon>Pseudomonadati</taxon>
        <taxon>Planctomycetota</taxon>
        <taxon>Planctomycetia</taxon>
        <taxon>Planctomycetales</taxon>
        <taxon>Planctomycetaceae</taxon>
        <taxon>Gimesia</taxon>
    </lineage>
</organism>
<keyword evidence="2" id="KW-1133">Transmembrane helix</keyword>
<dbReference type="Gene3D" id="2.40.50.140">
    <property type="entry name" value="Nucleic acid-binding proteins"/>
    <property type="match status" value="1"/>
</dbReference>
<name>A0A3D3REE0_9PLAN</name>
<accession>A0A3D3REE0</accession>
<sequence>MPDTKQDTDQLLQQFQELQAQPTCSECGTYEPWGLSSWCPQCGFYPKLGKCVGQTDMQGQSLEQQPQPQNIWELIPAWGWVLGVGTVAAIGLSVGGRFYCEDPGQLCLWTITQATIGLMMFLVGHFIAYLNAVSRSADFSILSIIVTPFKIWRPAIRRFPQGAWKLDLAVWGLTLVVGAFAIVGGFEFNSLFKDWGVKKTANVNLLASVVDQAKSADGEGGADNIEDALNDFAGGTEEEDSAASAAKAKAAAAAQAAMPAPEEEPKPEPEPVAEPETAPRLESDCLLVGYSALPNGTIDAVLLASSYNKQLVYAGYIRGSELPEDIRLEWQKRLPQLEQKQPFVKTSQVATWIKPRITLKVSSEGWTDTTHRLIKPQFVSVLQEISLD</sequence>
<comment type="caution">
    <text evidence="3">The sequence shown here is derived from an EMBL/GenBank/DDBJ whole genome shotgun (WGS) entry which is preliminary data.</text>
</comment>
<dbReference type="EMBL" id="DQAY01000157">
    <property type="protein sequence ID" value="HCO26387.1"/>
    <property type="molecule type" value="Genomic_DNA"/>
</dbReference>
<reference evidence="3 4" key="1">
    <citation type="journal article" date="2018" name="Nat. Biotechnol.">
        <title>A standardized bacterial taxonomy based on genome phylogeny substantially revises the tree of life.</title>
        <authorList>
            <person name="Parks D.H."/>
            <person name="Chuvochina M."/>
            <person name="Waite D.W."/>
            <person name="Rinke C."/>
            <person name="Skarshewski A."/>
            <person name="Chaumeil P.A."/>
            <person name="Hugenholtz P."/>
        </authorList>
    </citation>
    <scope>NUCLEOTIDE SEQUENCE [LARGE SCALE GENOMIC DNA]</scope>
    <source>
        <strain evidence="3">UBA9375</strain>
    </source>
</reference>
<dbReference type="InterPro" id="IPR012340">
    <property type="entry name" value="NA-bd_OB-fold"/>
</dbReference>
<feature type="transmembrane region" description="Helical" evidence="2">
    <location>
        <begin position="106"/>
        <end position="127"/>
    </location>
</feature>
<keyword evidence="2" id="KW-0812">Transmembrane</keyword>
<evidence type="ECO:0000313" key="4">
    <source>
        <dbReference type="Proteomes" id="UP000263642"/>
    </source>
</evidence>
<evidence type="ECO:0000256" key="2">
    <source>
        <dbReference type="SAM" id="Phobius"/>
    </source>
</evidence>
<dbReference type="Proteomes" id="UP000263642">
    <property type="component" value="Unassembled WGS sequence"/>
</dbReference>
<feature type="region of interest" description="Disordered" evidence="1">
    <location>
        <begin position="253"/>
        <end position="278"/>
    </location>
</feature>
<feature type="transmembrane region" description="Helical" evidence="2">
    <location>
        <begin position="168"/>
        <end position="186"/>
    </location>
</feature>
<dbReference type="AlphaFoldDB" id="A0A3D3REE0"/>
<evidence type="ECO:0000256" key="1">
    <source>
        <dbReference type="SAM" id="MobiDB-lite"/>
    </source>
</evidence>
<evidence type="ECO:0008006" key="5">
    <source>
        <dbReference type="Google" id="ProtNLM"/>
    </source>
</evidence>